<comment type="subcellular location">
    <subcellularLocation>
        <location evidence="1">Membrane</location>
        <topology evidence="1">Single-pass membrane protein</topology>
    </subcellularLocation>
</comment>
<dbReference type="Proteomes" id="UP000192602">
    <property type="component" value="Unassembled WGS sequence"/>
</dbReference>
<dbReference type="AlphaFoldDB" id="A0A1W1WR68"/>
<evidence type="ECO:0000256" key="5">
    <source>
        <dbReference type="ARBA" id="ARBA00023136"/>
    </source>
</evidence>
<dbReference type="Pfam" id="PF04011">
    <property type="entry name" value="LemA"/>
    <property type="match status" value="1"/>
</dbReference>
<evidence type="ECO:0000256" key="6">
    <source>
        <dbReference type="SAM" id="Phobius"/>
    </source>
</evidence>
<feature type="transmembrane region" description="Helical" evidence="6">
    <location>
        <begin position="6"/>
        <end position="27"/>
    </location>
</feature>
<dbReference type="PANTHER" id="PTHR34478:SF1">
    <property type="entry name" value="PROTEIN LEMA"/>
    <property type="match status" value="1"/>
</dbReference>
<keyword evidence="4 6" id="KW-1133">Transmembrane helix</keyword>
<accession>A0A1W1WR68</accession>
<evidence type="ECO:0000256" key="4">
    <source>
        <dbReference type="ARBA" id="ARBA00022989"/>
    </source>
</evidence>
<dbReference type="STRING" id="1069081.SAMN05660197_0585"/>
<dbReference type="InterPro" id="IPR023353">
    <property type="entry name" value="LemA-like_dom_sf"/>
</dbReference>
<dbReference type="EMBL" id="FWWZ01000001">
    <property type="protein sequence ID" value="SMC08811.1"/>
    <property type="molecule type" value="Genomic_DNA"/>
</dbReference>
<keyword evidence="8" id="KW-1185">Reference proteome</keyword>
<evidence type="ECO:0000256" key="1">
    <source>
        <dbReference type="ARBA" id="ARBA00004167"/>
    </source>
</evidence>
<gene>
    <name evidence="7" type="ORF">SAMN05660197_0585</name>
</gene>
<dbReference type="RefSeq" id="WP_084275073.1">
    <property type="nucleotide sequence ID" value="NZ_AP026671.1"/>
</dbReference>
<proteinExistence type="inferred from homology"/>
<evidence type="ECO:0000313" key="8">
    <source>
        <dbReference type="Proteomes" id="UP000192602"/>
    </source>
</evidence>
<keyword evidence="3 6" id="KW-0812">Transmembrane</keyword>
<dbReference type="GO" id="GO:0016020">
    <property type="term" value="C:membrane"/>
    <property type="evidence" value="ECO:0007669"/>
    <property type="project" value="UniProtKB-SubCell"/>
</dbReference>
<organism evidence="7 8">
    <name type="scientific">Nitratiruptor tergarcus DSM 16512</name>
    <dbReference type="NCBI Taxonomy" id="1069081"/>
    <lineage>
        <taxon>Bacteria</taxon>
        <taxon>Pseudomonadati</taxon>
        <taxon>Campylobacterota</taxon>
        <taxon>Epsilonproteobacteria</taxon>
        <taxon>Nautiliales</taxon>
        <taxon>Nitratiruptoraceae</taxon>
        <taxon>Nitratiruptor</taxon>
    </lineage>
</organism>
<dbReference type="PANTHER" id="PTHR34478">
    <property type="entry name" value="PROTEIN LEMA"/>
    <property type="match status" value="1"/>
</dbReference>
<keyword evidence="5 6" id="KW-0472">Membrane</keyword>
<protein>
    <submittedName>
        <fullName evidence="7">LemA protein</fullName>
    </submittedName>
</protein>
<evidence type="ECO:0000313" key="7">
    <source>
        <dbReference type="EMBL" id="SMC08811.1"/>
    </source>
</evidence>
<reference evidence="8" key="1">
    <citation type="submission" date="2017-04" db="EMBL/GenBank/DDBJ databases">
        <authorList>
            <person name="Varghese N."/>
            <person name="Submissions S."/>
        </authorList>
    </citation>
    <scope>NUCLEOTIDE SEQUENCE [LARGE SCALE GENOMIC DNA]</scope>
    <source>
        <strain evidence="8">DSM 16512</strain>
    </source>
</reference>
<evidence type="ECO:0000256" key="3">
    <source>
        <dbReference type="ARBA" id="ARBA00022692"/>
    </source>
</evidence>
<dbReference type="Gene3D" id="1.20.1440.20">
    <property type="entry name" value="LemA-like domain"/>
    <property type="match status" value="1"/>
</dbReference>
<name>A0A1W1WR68_9BACT</name>
<dbReference type="SUPFAM" id="SSF140478">
    <property type="entry name" value="LemA-like"/>
    <property type="match status" value="1"/>
</dbReference>
<dbReference type="InterPro" id="IPR007156">
    <property type="entry name" value="MamQ_LemA"/>
</dbReference>
<comment type="similarity">
    <text evidence="2">Belongs to the LemA family.</text>
</comment>
<dbReference type="OrthoDB" id="9804152at2"/>
<evidence type="ECO:0000256" key="2">
    <source>
        <dbReference type="ARBA" id="ARBA00008854"/>
    </source>
</evidence>
<sequence>MAFWIFLAIVAGIIVYFIGIYNGLVALRERAEAAWSDIDVQLKRRHDLIPALVDTVKGYMDYEKSTLKEVIEARNQSQKATSLKEKADAEEHLSSALGHIFALAESYPELKANTTFLQLQQELSNIEEALQNARRYYNAVVRDYNAKIDSFPDMLIAKRYGFTPKEYFELEDAKAKEMPKIEL</sequence>